<keyword evidence="5" id="KW-0378">Hydrolase</keyword>
<sequence>MEQRYQEHQQIEWLSSNIHPWSQVVEYWQSSFRARYTFTDTKSEATIGAYPAAGPLMKHACHDDRLINQKQLNVIRENVDDKAEPKAASCKNVHDVILSRPQALGSEAVGDAASDVEALLKSRGKQFTVYTDHKPLLYFRNSTDPNSRVSRYQFKLQNFEFISSTSQAPNNIIADCLSRDPVVEQVNVMTRSADGLKRVNYKLTRTRLTHLESTENERTKVNEKLKNIEASDDITDQSTEKEKGEHGAVVPMTDARSTAVEIADLQNAAEIESWRGKSQYDPTDLIISNYTIFIQK</sequence>
<dbReference type="AlphaFoldDB" id="A0A6H5IT76"/>
<evidence type="ECO:0000259" key="7">
    <source>
        <dbReference type="Pfam" id="PF17917"/>
    </source>
</evidence>
<reference evidence="8 9" key="1">
    <citation type="submission" date="2020-02" db="EMBL/GenBank/DDBJ databases">
        <authorList>
            <person name="Ferguson B K."/>
        </authorList>
    </citation>
    <scope>NUCLEOTIDE SEQUENCE [LARGE SCALE GENOMIC DNA]</scope>
</reference>
<feature type="domain" description="Reverse transcriptase RNase H-like" evidence="7">
    <location>
        <begin position="119"/>
        <end position="159"/>
    </location>
</feature>
<evidence type="ECO:0000256" key="5">
    <source>
        <dbReference type="ARBA" id="ARBA00022801"/>
    </source>
</evidence>
<evidence type="ECO:0000256" key="2">
    <source>
        <dbReference type="ARBA" id="ARBA00022695"/>
    </source>
</evidence>
<keyword evidence="9" id="KW-1185">Reference proteome</keyword>
<keyword evidence="2" id="KW-0548">Nucleotidyltransferase</keyword>
<keyword evidence="4" id="KW-0255">Endonuclease</keyword>
<dbReference type="EMBL" id="CADCXV010001038">
    <property type="protein sequence ID" value="CAB0040607.1"/>
    <property type="molecule type" value="Genomic_DNA"/>
</dbReference>
<proteinExistence type="predicted"/>
<dbReference type="InterPro" id="IPR041373">
    <property type="entry name" value="RT_RNaseH"/>
</dbReference>
<accession>A0A6H5IT76</accession>
<dbReference type="GO" id="GO:0004519">
    <property type="term" value="F:endonuclease activity"/>
    <property type="evidence" value="ECO:0007669"/>
    <property type="project" value="UniProtKB-KW"/>
</dbReference>
<evidence type="ECO:0000256" key="4">
    <source>
        <dbReference type="ARBA" id="ARBA00022759"/>
    </source>
</evidence>
<evidence type="ECO:0000313" key="9">
    <source>
        <dbReference type="Proteomes" id="UP000479190"/>
    </source>
</evidence>
<name>A0A6H5IT76_9HYME</name>
<gene>
    <name evidence="8" type="ORF">TBRA_LOCUS12303</name>
</gene>
<keyword evidence="3" id="KW-0540">Nuclease</keyword>
<dbReference type="Pfam" id="PF17917">
    <property type="entry name" value="RT_RNaseH"/>
    <property type="match status" value="1"/>
</dbReference>
<protein>
    <recommendedName>
        <fullName evidence="7">Reverse transcriptase RNase H-like domain-containing protein</fullName>
    </recommendedName>
</protein>
<organism evidence="8 9">
    <name type="scientific">Trichogramma brassicae</name>
    <dbReference type="NCBI Taxonomy" id="86971"/>
    <lineage>
        <taxon>Eukaryota</taxon>
        <taxon>Metazoa</taxon>
        <taxon>Ecdysozoa</taxon>
        <taxon>Arthropoda</taxon>
        <taxon>Hexapoda</taxon>
        <taxon>Insecta</taxon>
        <taxon>Pterygota</taxon>
        <taxon>Neoptera</taxon>
        <taxon>Endopterygota</taxon>
        <taxon>Hymenoptera</taxon>
        <taxon>Apocrita</taxon>
        <taxon>Proctotrupomorpha</taxon>
        <taxon>Chalcidoidea</taxon>
        <taxon>Trichogrammatidae</taxon>
        <taxon>Trichogramma</taxon>
    </lineage>
</organism>
<dbReference type="Proteomes" id="UP000479190">
    <property type="component" value="Unassembled WGS sequence"/>
</dbReference>
<evidence type="ECO:0000256" key="1">
    <source>
        <dbReference type="ARBA" id="ARBA00022679"/>
    </source>
</evidence>
<evidence type="ECO:0000256" key="3">
    <source>
        <dbReference type="ARBA" id="ARBA00022722"/>
    </source>
</evidence>
<keyword evidence="6" id="KW-0695">RNA-directed DNA polymerase</keyword>
<keyword evidence="1" id="KW-0808">Transferase</keyword>
<dbReference type="GO" id="GO:0016787">
    <property type="term" value="F:hydrolase activity"/>
    <property type="evidence" value="ECO:0007669"/>
    <property type="project" value="UniProtKB-KW"/>
</dbReference>
<evidence type="ECO:0000313" key="8">
    <source>
        <dbReference type="EMBL" id="CAB0040607.1"/>
    </source>
</evidence>
<evidence type="ECO:0000256" key="6">
    <source>
        <dbReference type="ARBA" id="ARBA00022918"/>
    </source>
</evidence>
<dbReference type="GO" id="GO:0003964">
    <property type="term" value="F:RNA-directed DNA polymerase activity"/>
    <property type="evidence" value="ECO:0007669"/>
    <property type="project" value="UniProtKB-KW"/>
</dbReference>